<reference evidence="2" key="2">
    <citation type="submission" date="2025-08" db="UniProtKB">
        <authorList>
            <consortium name="RefSeq"/>
        </authorList>
    </citation>
    <scope>IDENTIFICATION</scope>
    <source>
        <tissue evidence="2">Leaf</tissue>
    </source>
</reference>
<evidence type="ECO:0000313" key="1">
    <source>
        <dbReference type="Proteomes" id="UP000790787"/>
    </source>
</evidence>
<sequence>MTNGNSDSTQTTISPSGSRTVFHEDDYTHPCHLYVHPSDVLGTSLVSTPFDGTCYGSWRRTVLVALSIRNKTDFITGATRRPPDGSPLARQWQRCNDLVISWLVNSLSKDIARSVEYFEFAKDIWNELEERYGKADGARVFELKKELAHISQGSFDIASYFNKIKQLWDEIYSISAAGVCTCGAKSAEDEEQRTYQFLMGLNETYVQTRSNILMMKPLPFVGTVYSILLSDEKQRQVSVGTQFPSNSASFTAGVLNPTPTHNVAMSKPNFSFKVSFESTRSYGMCKYCKKPGHNIDRCYKLHGFPPNFRPTKNLGPKRSAAHVELDSNTMPDIPTMECGADVSQSQCQSSFAVPGLTKD</sequence>
<name>A0AC58T530_TOBAC</name>
<reference evidence="1" key="1">
    <citation type="journal article" date="2014" name="Nat. Commun.">
        <title>The tobacco genome sequence and its comparison with those of tomato and potato.</title>
        <authorList>
            <person name="Sierro N."/>
            <person name="Battey J.N."/>
            <person name="Ouadi S."/>
            <person name="Bakaher N."/>
            <person name="Bovet L."/>
            <person name="Willig A."/>
            <person name="Goepfert S."/>
            <person name="Peitsch M.C."/>
            <person name="Ivanov N.V."/>
        </authorList>
    </citation>
    <scope>NUCLEOTIDE SEQUENCE [LARGE SCALE GENOMIC DNA]</scope>
</reference>
<dbReference type="RefSeq" id="XP_075092331.1">
    <property type="nucleotide sequence ID" value="XM_075236230.1"/>
</dbReference>
<proteinExistence type="predicted"/>
<protein>
    <submittedName>
        <fullName evidence="2">Uncharacterized protein LOC142172580</fullName>
    </submittedName>
</protein>
<organism evidence="1 2">
    <name type="scientific">Nicotiana tabacum</name>
    <name type="common">Common tobacco</name>
    <dbReference type="NCBI Taxonomy" id="4097"/>
    <lineage>
        <taxon>Eukaryota</taxon>
        <taxon>Viridiplantae</taxon>
        <taxon>Streptophyta</taxon>
        <taxon>Embryophyta</taxon>
        <taxon>Tracheophyta</taxon>
        <taxon>Spermatophyta</taxon>
        <taxon>Magnoliopsida</taxon>
        <taxon>eudicotyledons</taxon>
        <taxon>Gunneridae</taxon>
        <taxon>Pentapetalae</taxon>
        <taxon>asterids</taxon>
        <taxon>lamiids</taxon>
        <taxon>Solanales</taxon>
        <taxon>Solanaceae</taxon>
        <taxon>Nicotianoideae</taxon>
        <taxon>Nicotianeae</taxon>
        <taxon>Nicotiana</taxon>
    </lineage>
</organism>
<gene>
    <name evidence="2" type="primary">LOC142172580</name>
</gene>
<accession>A0AC58T530</accession>
<keyword evidence="1" id="KW-1185">Reference proteome</keyword>
<evidence type="ECO:0000313" key="2">
    <source>
        <dbReference type="RefSeq" id="XP_075092331.1"/>
    </source>
</evidence>
<dbReference type="Proteomes" id="UP000790787">
    <property type="component" value="Chromosome 18"/>
</dbReference>